<keyword evidence="2" id="KW-1185">Reference proteome</keyword>
<dbReference type="KEGG" id="mtim:DIR46_07210"/>
<evidence type="ECO:0000313" key="1">
    <source>
        <dbReference type="EMBL" id="AWL04242.1"/>
    </source>
</evidence>
<organism evidence="1 2">
    <name type="scientific">Massilia oculi</name>
    <dbReference type="NCBI Taxonomy" id="945844"/>
    <lineage>
        <taxon>Bacteria</taxon>
        <taxon>Pseudomonadati</taxon>
        <taxon>Pseudomonadota</taxon>
        <taxon>Betaproteobacteria</taxon>
        <taxon>Burkholderiales</taxon>
        <taxon>Oxalobacteraceae</taxon>
        <taxon>Telluria group</taxon>
        <taxon>Massilia</taxon>
    </lineage>
</organism>
<protein>
    <submittedName>
        <fullName evidence="1">Uncharacterized protein</fullName>
    </submittedName>
</protein>
<evidence type="ECO:0000313" key="2">
    <source>
        <dbReference type="Proteomes" id="UP000245820"/>
    </source>
</evidence>
<dbReference type="Proteomes" id="UP000245820">
    <property type="component" value="Chromosome"/>
</dbReference>
<dbReference type="RefSeq" id="WP_109344628.1">
    <property type="nucleotide sequence ID" value="NZ_CP029343.1"/>
</dbReference>
<gene>
    <name evidence="1" type="ORF">DIR46_07210</name>
</gene>
<dbReference type="AlphaFoldDB" id="A0A2S2DFY4"/>
<name>A0A2S2DFY4_9BURK</name>
<accession>A0A2S2DFY4</accession>
<reference evidence="1 2" key="1">
    <citation type="submission" date="2018-05" db="EMBL/GenBank/DDBJ databases">
        <title>Complete genome sequence of Massilia oculi sp. nov. CCUG 43427T (=DSM 26321T), the type strain of M. oculi, and comparison with genome sequences of other Massilia strains.</title>
        <authorList>
            <person name="Zhu B."/>
        </authorList>
    </citation>
    <scope>NUCLEOTIDE SEQUENCE [LARGE SCALE GENOMIC DNA]</scope>
    <source>
        <strain evidence="1 2">CCUG 43427</strain>
    </source>
</reference>
<dbReference type="EMBL" id="CP029343">
    <property type="protein sequence ID" value="AWL04242.1"/>
    <property type="molecule type" value="Genomic_DNA"/>
</dbReference>
<proteinExistence type="predicted"/>
<sequence length="221" mass="23753">MGFVDRYIHALSASSLQDDARHSQAEPLLAAALASVTPGDLGALLHRAKYAGTATQDMAKALAMRTRVEKELTEAIRKKDTSREAECRQALQGDATALESGVAHVAQLLRVWTAEVTKRGRARRWVPENTAWDAAAAIKLYRTVAEHSLAHWLNGLCETCGGSGVLESRACKCCKGSGKAELAMAAGFVREHVLNMVSELHSIADSHAARAAVKMRTPQPA</sequence>
<dbReference type="OrthoDB" id="8703255at2"/>